<evidence type="ECO:0000259" key="12">
    <source>
        <dbReference type="PROSITE" id="PS50929"/>
    </source>
</evidence>
<name>A0A941DXV2_9BACI</name>
<dbReference type="Proteomes" id="UP000675284">
    <property type="component" value="Unassembled WGS sequence"/>
</dbReference>
<dbReference type="SUPFAM" id="SSF52540">
    <property type="entry name" value="P-loop containing nucleoside triphosphate hydrolases"/>
    <property type="match status" value="1"/>
</dbReference>
<dbReference type="PROSITE" id="PS00211">
    <property type="entry name" value="ABC_TRANSPORTER_1"/>
    <property type="match status" value="1"/>
</dbReference>
<feature type="transmembrane region" description="Helical" evidence="10">
    <location>
        <begin position="263"/>
        <end position="284"/>
    </location>
</feature>
<evidence type="ECO:0000256" key="1">
    <source>
        <dbReference type="ARBA" id="ARBA00004651"/>
    </source>
</evidence>
<dbReference type="InterPro" id="IPR003439">
    <property type="entry name" value="ABC_transporter-like_ATP-bd"/>
</dbReference>
<evidence type="ECO:0000256" key="9">
    <source>
        <dbReference type="ARBA" id="ARBA00023136"/>
    </source>
</evidence>
<evidence type="ECO:0000256" key="2">
    <source>
        <dbReference type="ARBA" id="ARBA00022448"/>
    </source>
</evidence>
<protein>
    <submittedName>
        <fullName evidence="13">ABC transporter ATP-binding protein</fullName>
    </submittedName>
</protein>
<feature type="transmembrane region" description="Helical" evidence="10">
    <location>
        <begin position="148"/>
        <end position="165"/>
    </location>
</feature>
<dbReference type="InterPro" id="IPR036640">
    <property type="entry name" value="ABC1_TM_sf"/>
</dbReference>
<evidence type="ECO:0000259" key="11">
    <source>
        <dbReference type="PROSITE" id="PS50893"/>
    </source>
</evidence>
<feature type="domain" description="ABC transmembrane type-1" evidence="12">
    <location>
        <begin position="23"/>
        <end position="317"/>
    </location>
</feature>
<dbReference type="PANTHER" id="PTHR43394:SF1">
    <property type="entry name" value="ATP-BINDING CASSETTE SUB-FAMILY B MEMBER 10, MITOCHONDRIAL"/>
    <property type="match status" value="1"/>
</dbReference>
<dbReference type="GO" id="GO:0008234">
    <property type="term" value="F:cysteine-type peptidase activity"/>
    <property type="evidence" value="ECO:0007669"/>
    <property type="project" value="UniProtKB-KW"/>
</dbReference>
<keyword evidence="2" id="KW-0813">Transport</keyword>
<evidence type="ECO:0000256" key="4">
    <source>
        <dbReference type="ARBA" id="ARBA00022692"/>
    </source>
</evidence>
<gene>
    <name evidence="13" type="ORF">KCX74_15345</name>
</gene>
<dbReference type="Gene3D" id="1.20.1560.10">
    <property type="entry name" value="ABC transporter type 1, transmembrane domain"/>
    <property type="match status" value="1"/>
</dbReference>
<keyword evidence="8 10" id="KW-1133">Transmembrane helix</keyword>
<feature type="transmembrane region" description="Helical" evidence="10">
    <location>
        <begin position="73"/>
        <end position="92"/>
    </location>
</feature>
<dbReference type="AlphaFoldDB" id="A0A941DXV2"/>
<evidence type="ECO:0000256" key="5">
    <source>
        <dbReference type="ARBA" id="ARBA00022741"/>
    </source>
</evidence>
<keyword evidence="5" id="KW-0547">Nucleotide-binding</keyword>
<evidence type="ECO:0000256" key="10">
    <source>
        <dbReference type="SAM" id="Phobius"/>
    </source>
</evidence>
<keyword evidence="6" id="KW-0645">Protease</keyword>
<dbReference type="PROSITE" id="PS50893">
    <property type="entry name" value="ABC_TRANSPORTER_2"/>
    <property type="match status" value="1"/>
</dbReference>
<organism evidence="13 14">
    <name type="scientific">Virgibacillus salarius</name>
    <dbReference type="NCBI Taxonomy" id="447199"/>
    <lineage>
        <taxon>Bacteria</taxon>
        <taxon>Bacillati</taxon>
        <taxon>Bacillota</taxon>
        <taxon>Bacilli</taxon>
        <taxon>Bacillales</taxon>
        <taxon>Bacillaceae</taxon>
        <taxon>Virgibacillus</taxon>
    </lineage>
</organism>
<accession>A0A941DXV2</accession>
<keyword evidence="6" id="KW-0788">Thiol protease</keyword>
<feature type="transmembrane region" description="Helical" evidence="10">
    <location>
        <begin position="20"/>
        <end position="44"/>
    </location>
</feature>
<keyword evidence="9 10" id="KW-0472">Membrane</keyword>
<proteinExistence type="predicted"/>
<evidence type="ECO:0000256" key="3">
    <source>
        <dbReference type="ARBA" id="ARBA00022475"/>
    </source>
</evidence>
<keyword evidence="14" id="KW-1185">Reference proteome</keyword>
<comment type="subcellular location">
    <subcellularLocation>
        <location evidence="1">Cell membrane</location>
        <topology evidence="1">Multi-pass membrane protein</topology>
    </subcellularLocation>
</comment>
<dbReference type="GO" id="GO:0005886">
    <property type="term" value="C:plasma membrane"/>
    <property type="evidence" value="ECO:0007669"/>
    <property type="project" value="UniProtKB-SubCell"/>
</dbReference>
<evidence type="ECO:0000256" key="8">
    <source>
        <dbReference type="ARBA" id="ARBA00022989"/>
    </source>
</evidence>
<dbReference type="GO" id="GO:0005524">
    <property type="term" value="F:ATP binding"/>
    <property type="evidence" value="ECO:0007669"/>
    <property type="project" value="UniProtKB-KW"/>
</dbReference>
<dbReference type="RefSeq" id="WP_166530710.1">
    <property type="nucleotide sequence ID" value="NZ_JAGSOT010000053.1"/>
</dbReference>
<dbReference type="PROSITE" id="PS50929">
    <property type="entry name" value="ABC_TM1F"/>
    <property type="match status" value="1"/>
</dbReference>
<comment type="caution">
    <text evidence="13">The sequence shown here is derived from an EMBL/GenBank/DDBJ whole genome shotgun (WGS) entry which is preliminary data.</text>
</comment>
<sequence length="598" mass="67602">MKDIYYFLRQIHEFAGKTLYVNLLAMICMSFLEGAGILLLVPMISLMGIVDINTEELAIIQQFDFLSTIPSSMGLPIILGIFILLAIVQNLLQRRVAIKNAIVQQGFLRHLRIQTYSRLMQANWGFYLKHRKSDLINLLKKEISRTSSGINSILMFCTSLVFTLVQIGFAFILSPTLTVMVLICGLLLIYFNRKFLKQSLQLGRKNYELGRDYLAGITDHINGIKDIKSNTLEGSRIRWYQSITERMQAEQVHFTTLKMTSQLYYKIASAVLIAFFIFVAIQLLQAEGSQLMLIIIIFSRLWPRVVDIQASMERIATTIPSFQAVKHLQHECNQAIEFMSRSHEEIKPITVNEGIKCKNVYFRYESNKAGYTLRNISLFIPANKMTAFVGKSGAGKSTLIDILMGLNKPEKGEVFVDGIPLTKENLIELRQTVSYVAQDPFLFNTSIRENLLLIKPGATEQELWEALDFASAAKFVRNLVNGLDTVIGDRGMKLSGGEKQRLVLARAILRSPGILVLDEATSALDNENEGEILSSLNKLKDRMTLIVIAHRLSTVHHADQVIVLDKGEVKQMGTFRQLESDDQGILCQLLQKQTQAIR</sequence>
<dbReference type="FunFam" id="3.40.50.300:FF:000299">
    <property type="entry name" value="ABC transporter ATP-binding protein/permease"/>
    <property type="match status" value="1"/>
</dbReference>
<keyword evidence="3" id="KW-1003">Cell membrane</keyword>
<dbReference type="GO" id="GO:0015421">
    <property type="term" value="F:ABC-type oligopeptide transporter activity"/>
    <property type="evidence" value="ECO:0007669"/>
    <property type="project" value="TreeGrafter"/>
</dbReference>
<evidence type="ECO:0000313" key="14">
    <source>
        <dbReference type="Proteomes" id="UP000675284"/>
    </source>
</evidence>
<feature type="transmembrane region" description="Helical" evidence="10">
    <location>
        <begin position="171"/>
        <end position="191"/>
    </location>
</feature>
<evidence type="ECO:0000256" key="7">
    <source>
        <dbReference type="ARBA" id="ARBA00022840"/>
    </source>
</evidence>
<dbReference type="EMBL" id="JAGSOT010000053">
    <property type="protein sequence ID" value="MBR7797411.1"/>
    <property type="molecule type" value="Genomic_DNA"/>
</dbReference>
<evidence type="ECO:0000256" key="6">
    <source>
        <dbReference type="ARBA" id="ARBA00022807"/>
    </source>
</evidence>
<dbReference type="InterPro" id="IPR039421">
    <property type="entry name" value="Type_1_exporter"/>
</dbReference>
<keyword evidence="4 10" id="KW-0812">Transmembrane</keyword>
<dbReference type="InterPro" id="IPR003593">
    <property type="entry name" value="AAA+_ATPase"/>
</dbReference>
<keyword evidence="7 13" id="KW-0067">ATP-binding</keyword>
<feature type="domain" description="ABC transporter" evidence="11">
    <location>
        <begin position="355"/>
        <end position="591"/>
    </location>
</feature>
<dbReference type="SMART" id="SM00382">
    <property type="entry name" value="AAA"/>
    <property type="match status" value="1"/>
</dbReference>
<reference evidence="13" key="1">
    <citation type="submission" date="2021-04" db="EMBL/GenBank/DDBJ databases">
        <title>Isolation and polyphasic classification of algal microorganism.</title>
        <authorList>
            <person name="Wang S."/>
        </authorList>
    </citation>
    <scope>NUCLEOTIDE SEQUENCE</scope>
    <source>
        <strain evidence="13">720a</strain>
    </source>
</reference>
<dbReference type="InterPro" id="IPR017871">
    <property type="entry name" value="ABC_transporter-like_CS"/>
</dbReference>
<evidence type="ECO:0000313" key="13">
    <source>
        <dbReference type="EMBL" id="MBR7797411.1"/>
    </source>
</evidence>
<dbReference type="Pfam" id="PF00005">
    <property type="entry name" value="ABC_tran"/>
    <property type="match status" value="1"/>
</dbReference>
<dbReference type="InterPro" id="IPR011527">
    <property type="entry name" value="ABC1_TM_dom"/>
</dbReference>
<dbReference type="Pfam" id="PF00664">
    <property type="entry name" value="ABC_membrane"/>
    <property type="match status" value="1"/>
</dbReference>
<dbReference type="Gene3D" id="3.40.50.300">
    <property type="entry name" value="P-loop containing nucleotide triphosphate hydrolases"/>
    <property type="match status" value="1"/>
</dbReference>
<dbReference type="SUPFAM" id="SSF90123">
    <property type="entry name" value="ABC transporter transmembrane region"/>
    <property type="match status" value="1"/>
</dbReference>
<dbReference type="GO" id="GO:0016887">
    <property type="term" value="F:ATP hydrolysis activity"/>
    <property type="evidence" value="ECO:0007669"/>
    <property type="project" value="InterPro"/>
</dbReference>
<dbReference type="PANTHER" id="PTHR43394">
    <property type="entry name" value="ATP-DEPENDENT PERMEASE MDL1, MITOCHONDRIAL"/>
    <property type="match status" value="1"/>
</dbReference>
<keyword evidence="6" id="KW-0378">Hydrolase</keyword>
<dbReference type="InterPro" id="IPR027417">
    <property type="entry name" value="P-loop_NTPase"/>
</dbReference>